<name>A0A439CTY6_9PEZI</name>
<organism evidence="2 3">
    <name type="scientific">Xylaria grammica</name>
    <dbReference type="NCBI Taxonomy" id="363999"/>
    <lineage>
        <taxon>Eukaryota</taxon>
        <taxon>Fungi</taxon>
        <taxon>Dikarya</taxon>
        <taxon>Ascomycota</taxon>
        <taxon>Pezizomycotina</taxon>
        <taxon>Sordariomycetes</taxon>
        <taxon>Xylariomycetidae</taxon>
        <taxon>Xylariales</taxon>
        <taxon>Xylariaceae</taxon>
        <taxon>Xylaria</taxon>
    </lineage>
</organism>
<keyword evidence="1" id="KW-0732">Signal</keyword>
<dbReference type="EMBL" id="RYZI01000418">
    <property type="protein sequence ID" value="RWA05633.1"/>
    <property type="molecule type" value="Genomic_DNA"/>
</dbReference>
<accession>A0A439CTY6</accession>
<comment type="caution">
    <text evidence="2">The sequence shown here is derived from an EMBL/GenBank/DDBJ whole genome shotgun (WGS) entry which is preliminary data.</text>
</comment>
<sequence length="159" mass="17374">MVSDSAPGSWALVAAMQALLVNSASLLISTGTDATSISNVVVTCGVMCPVESQSVKLYKRMKNNLMVYVACDGVGIPLDAVEQWESSGPGRSKTDSSDAVMHTYHKGVDRELGQRRSALYIPSAHHEYDVSFEGPEWLSGQRIPVLMTRNEHRKRRGHV</sequence>
<evidence type="ECO:0000256" key="1">
    <source>
        <dbReference type="SAM" id="SignalP"/>
    </source>
</evidence>
<reference evidence="2 3" key="1">
    <citation type="submission" date="2018-12" db="EMBL/GenBank/DDBJ databases">
        <title>Draft genome sequence of Xylaria grammica IHI A82.</title>
        <authorList>
            <person name="Buettner E."/>
            <person name="Kellner H."/>
        </authorList>
    </citation>
    <scope>NUCLEOTIDE SEQUENCE [LARGE SCALE GENOMIC DNA]</scope>
    <source>
        <strain evidence="2 3">IHI A82</strain>
    </source>
</reference>
<feature type="signal peptide" evidence="1">
    <location>
        <begin position="1"/>
        <end position="34"/>
    </location>
</feature>
<proteinExistence type="predicted"/>
<protein>
    <submittedName>
        <fullName evidence="2">Uncharacterized protein</fullName>
    </submittedName>
</protein>
<dbReference type="STRING" id="363999.A0A439CTY6"/>
<evidence type="ECO:0000313" key="3">
    <source>
        <dbReference type="Proteomes" id="UP000286045"/>
    </source>
</evidence>
<dbReference type="Proteomes" id="UP000286045">
    <property type="component" value="Unassembled WGS sequence"/>
</dbReference>
<gene>
    <name evidence="2" type="ORF">EKO27_g9475</name>
</gene>
<feature type="chain" id="PRO_5019431071" evidence="1">
    <location>
        <begin position="35"/>
        <end position="159"/>
    </location>
</feature>
<dbReference type="AlphaFoldDB" id="A0A439CTY6"/>
<keyword evidence="3" id="KW-1185">Reference proteome</keyword>
<evidence type="ECO:0000313" key="2">
    <source>
        <dbReference type="EMBL" id="RWA05633.1"/>
    </source>
</evidence>